<dbReference type="EMBL" id="NCKU01005323">
    <property type="protein sequence ID" value="RWS04699.1"/>
    <property type="molecule type" value="Genomic_DNA"/>
</dbReference>
<dbReference type="Pfam" id="PF00852">
    <property type="entry name" value="Glyco_transf_10"/>
    <property type="match status" value="1"/>
</dbReference>
<dbReference type="STRING" id="1965070.A0A443QP28"/>
<comment type="pathway">
    <text evidence="2">Protein modification; protein glycosylation.</text>
</comment>
<dbReference type="EC" id="2.4.1.-" evidence="12"/>
<dbReference type="GO" id="GO:0008417">
    <property type="term" value="F:fucosyltransferase activity"/>
    <property type="evidence" value="ECO:0007669"/>
    <property type="project" value="InterPro"/>
</dbReference>
<evidence type="ECO:0000256" key="4">
    <source>
        <dbReference type="ARBA" id="ARBA00022676"/>
    </source>
</evidence>
<keyword evidence="7" id="KW-0735">Signal-anchor</keyword>
<protein>
    <recommendedName>
        <fullName evidence="12">Fucosyltransferase</fullName>
        <ecNumber evidence="12">2.4.1.-</ecNumber>
    </recommendedName>
</protein>
<evidence type="ECO:0000256" key="3">
    <source>
        <dbReference type="ARBA" id="ARBA00008919"/>
    </source>
</evidence>
<evidence type="ECO:0000313" key="15">
    <source>
        <dbReference type="EMBL" id="RWS04699.1"/>
    </source>
</evidence>
<keyword evidence="9 12" id="KW-0333">Golgi apparatus</keyword>
<dbReference type="AlphaFoldDB" id="A0A443QP28"/>
<keyword evidence="5 12" id="KW-0808">Transferase</keyword>
<proteinExistence type="inferred from homology"/>
<evidence type="ECO:0000259" key="14">
    <source>
        <dbReference type="Pfam" id="PF17039"/>
    </source>
</evidence>
<reference evidence="15 16" key="1">
    <citation type="journal article" date="2018" name="Gigascience">
        <title>Genomes of trombidid mites reveal novel predicted allergens and laterally-transferred genes associated with secondary metabolism.</title>
        <authorList>
            <person name="Dong X."/>
            <person name="Chaisiri K."/>
            <person name="Xia D."/>
            <person name="Armstrong S.D."/>
            <person name="Fang Y."/>
            <person name="Donnelly M.J."/>
            <person name="Kadowaki T."/>
            <person name="McGarry J.W."/>
            <person name="Darby A.C."/>
            <person name="Makepeace B.L."/>
        </authorList>
    </citation>
    <scope>NUCLEOTIDE SEQUENCE [LARGE SCALE GENOMIC DNA]</scope>
    <source>
        <strain evidence="15">UoL-WK</strain>
    </source>
</reference>
<comment type="subcellular location">
    <subcellularLocation>
        <location evidence="1 12">Golgi apparatus</location>
        <location evidence="1 12">Golgi stack membrane</location>
        <topology evidence="1 12">Single-pass type II membrane protein</topology>
    </subcellularLocation>
</comment>
<gene>
    <name evidence="15" type="ORF">B4U79_13906</name>
</gene>
<evidence type="ECO:0000256" key="2">
    <source>
        <dbReference type="ARBA" id="ARBA00004922"/>
    </source>
</evidence>
<keyword evidence="4 12" id="KW-0328">Glycosyltransferase</keyword>
<evidence type="ECO:0000256" key="7">
    <source>
        <dbReference type="ARBA" id="ARBA00022968"/>
    </source>
</evidence>
<accession>A0A443QP28</accession>
<keyword evidence="10" id="KW-0472">Membrane</keyword>
<sequence>MDVDLNDLPKMRYYKQKWVLYNMESPANTEHLRKSLQNLQENIDWMLTYRRDSDIYSPYGYTKANTRPKNISLNLTNKKREVAWFVSNCDTPGKREDFVRELAKYVEIDIYGNCGDFKCDKSSYYKCLEMVETNYKFYLSFENSLCKDYVTEKLFRVMSYNVIPIVFGGAEYREILPPNSFIDALAFKNPRELSVHLKEISNNLTLQMKYFEWKRYYSIVDNISNGLCLLCDKLIETNLNSQNGHHTTKLKRDLIKWWFDDANCTSWSSL</sequence>
<keyword evidence="8" id="KW-1133">Transmembrane helix</keyword>
<dbReference type="PANTHER" id="PTHR48438">
    <property type="entry name" value="ALPHA-(1,3)-FUCOSYLTRANSFERASE C-RELATED"/>
    <property type="match status" value="1"/>
</dbReference>
<dbReference type="GO" id="GO:0032580">
    <property type="term" value="C:Golgi cisterna membrane"/>
    <property type="evidence" value="ECO:0007669"/>
    <property type="project" value="UniProtKB-SubCell"/>
</dbReference>
<evidence type="ECO:0000256" key="11">
    <source>
        <dbReference type="ARBA" id="ARBA00023180"/>
    </source>
</evidence>
<evidence type="ECO:0000256" key="5">
    <source>
        <dbReference type="ARBA" id="ARBA00022679"/>
    </source>
</evidence>
<keyword evidence="6 12" id="KW-0812">Transmembrane</keyword>
<comment type="caution">
    <text evidence="15">The sequence shown here is derived from an EMBL/GenBank/DDBJ whole genome shotgun (WGS) entry which is preliminary data.</text>
</comment>
<dbReference type="InterPro" id="IPR031481">
    <property type="entry name" value="Glyco_tran_10_N"/>
</dbReference>
<dbReference type="PANTHER" id="PTHR48438:SF1">
    <property type="entry name" value="ALPHA-(1,3)-FUCOSYLTRANSFERASE C-RELATED"/>
    <property type="match status" value="1"/>
</dbReference>
<evidence type="ECO:0000256" key="12">
    <source>
        <dbReference type="RuleBase" id="RU003832"/>
    </source>
</evidence>
<evidence type="ECO:0000256" key="6">
    <source>
        <dbReference type="ARBA" id="ARBA00022692"/>
    </source>
</evidence>
<dbReference type="InterPro" id="IPR001503">
    <property type="entry name" value="Glyco_trans_10"/>
</dbReference>
<dbReference type="InterPro" id="IPR055270">
    <property type="entry name" value="Glyco_tran_10_C"/>
</dbReference>
<name>A0A443QP28_9ACAR</name>
<evidence type="ECO:0000259" key="13">
    <source>
        <dbReference type="Pfam" id="PF00852"/>
    </source>
</evidence>
<dbReference type="InterPro" id="IPR038577">
    <property type="entry name" value="GT10-like_C_sf"/>
</dbReference>
<keyword evidence="16" id="KW-1185">Reference proteome</keyword>
<dbReference type="Proteomes" id="UP000285301">
    <property type="component" value="Unassembled WGS sequence"/>
</dbReference>
<dbReference type="Gene3D" id="3.40.50.11660">
    <property type="entry name" value="Glycosyl transferase family 10, C-terminal domain"/>
    <property type="match status" value="1"/>
</dbReference>
<feature type="domain" description="Fucosyltransferase C-terminal" evidence="13">
    <location>
        <begin position="76"/>
        <end position="242"/>
    </location>
</feature>
<keyword evidence="11" id="KW-0325">Glycoprotein</keyword>
<dbReference type="Pfam" id="PF17039">
    <property type="entry name" value="Glyco_tran_10_N"/>
    <property type="match status" value="1"/>
</dbReference>
<evidence type="ECO:0000256" key="1">
    <source>
        <dbReference type="ARBA" id="ARBA00004447"/>
    </source>
</evidence>
<evidence type="ECO:0000256" key="8">
    <source>
        <dbReference type="ARBA" id="ARBA00022989"/>
    </source>
</evidence>
<evidence type="ECO:0000256" key="10">
    <source>
        <dbReference type="ARBA" id="ARBA00023136"/>
    </source>
</evidence>
<evidence type="ECO:0000256" key="9">
    <source>
        <dbReference type="ARBA" id="ARBA00023034"/>
    </source>
</evidence>
<evidence type="ECO:0000313" key="16">
    <source>
        <dbReference type="Proteomes" id="UP000285301"/>
    </source>
</evidence>
<organism evidence="15 16">
    <name type="scientific">Dinothrombium tinctorium</name>
    <dbReference type="NCBI Taxonomy" id="1965070"/>
    <lineage>
        <taxon>Eukaryota</taxon>
        <taxon>Metazoa</taxon>
        <taxon>Ecdysozoa</taxon>
        <taxon>Arthropoda</taxon>
        <taxon>Chelicerata</taxon>
        <taxon>Arachnida</taxon>
        <taxon>Acari</taxon>
        <taxon>Acariformes</taxon>
        <taxon>Trombidiformes</taxon>
        <taxon>Prostigmata</taxon>
        <taxon>Anystina</taxon>
        <taxon>Parasitengona</taxon>
        <taxon>Trombidioidea</taxon>
        <taxon>Trombidiidae</taxon>
        <taxon>Dinothrombium</taxon>
    </lineage>
</organism>
<dbReference type="OrthoDB" id="427096at2759"/>
<dbReference type="FunFam" id="3.40.50.11660:FF:000006">
    <property type="entry name" value="Alpha-(1,3)-fucosyltransferase C"/>
    <property type="match status" value="1"/>
</dbReference>
<comment type="similarity">
    <text evidence="3 12">Belongs to the glycosyltransferase 10 family.</text>
</comment>
<dbReference type="SUPFAM" id="SSF53756">
    <property type="entry name" value="UDP-Glycosyltransferase/glycogen phosphorylase"/>
    <property type="match status" value="1"/>
</dbReference>
<feature type="domain" description="Fucosyltransferase N-terminal" evidence="14">
    <location>
        <begin position="3"/>
        <end position="60"/>
    </location>
</feature>
<dbReference type="UniPathway" id="UPA00378"/>